<feature type="transmembrane region" description="Helical" evidence="1">
    <location>
        <begin position="26"/>
        <end position="48"/>
    </location>
</feature>
<sequence>MKTITILTSTASATLGAFFLTIGAGYISLTLFLAAAVAWVILLTVYAYTPRERTWLPKLPAARAECQTARTKASYPLAA</sequence>
<name>A0A1J5SD86_9ZZZZ</name>
<comment type="caution">
    <text evidence="2">The sequence shown here is derived from an EMBL/GenBank/DDBJ whole genome shotgun (WGS) entry which is preliminary data.</text>
</comment>
<evidence type="ECO:0000313" key="2">
    <source>
        <dbReference type="EMBL" id="OIR06343.1"/>
    </source>
</evidence>
<proteinExistence type="predicted"/>
<keyword evidence="1" id="KW-0472">Membrane</keyword>
<dbReference type="EMBL" id="MLJW01000044">
    <property type="protein sequence ID" value="OIR06343.1"/>
    <property type="molecule type" value="Genomic_DNA"/>
</dbReference>
<keyword evidence="1" id="KW-1133">Transmembrane helix</keyword>
<gene>
    <name evidence="2" type="ORF">GALL_115330</name>
</gene>
<organism evidence="2">
    <name type="scientific">mine drainage metagenome</name>
    <dbReference type="NCBI Taxonomy" id="410659"/>
    <lineage>
        <taxon>unclassified sequences</taxon>
        <taxon>metagenomes</taxon>
        <taxon>ecological metagenomes</taxon>
    </lineage>
</organism>
<protein>
    <submittedName>
        <fullName evidence="2">Uncharacterized protein</fullName>
    </submittedName>
</protein>
<accession>A0A1J5SD86</accession>
<keyword evidence="1" id="KW-0812">Transmembrane</keyword>
<reference evidence="2" key="1">
    <citation type="submission" date="2016-10" db="EMBL/GenBank/DDBJ databases">
        <title>Sequence of Gallionella enrichment culture.</title>
        <authorList>
            <person name="Poehlein A."/>
            <person name="Muehling M."/>
            <person name="Daniel R."/>
        </authorList>
    </citation>
    <scope>NUCLEOTIDE SEQUENCE</scope>
</reference>
<evidence type="ECO:0000256" key="1">
    <source>
        <dbReference type="SAM" id="Phobius"/>
    </source>
</evidence>
<dbReference type="AlphaFoldDB" id="A0A1J5SD86"/>